<protein>
    <recommendedName>
        <fullName evidence="2">DUF83 domain-containing protein</fullName>
    </recommendedName>
</protein>
<dbReference type="Gene3D" id="3.90.320.10">
    <property type="match status" value="1"/>
</dbReference>
<organism evidence="3 4">
    <name type="scientific">Streptomyces thermoalcalitolerans</name>
    <dbReference type="NCBI Taxonomy" id="65605"/>
    <lineage>
        <taxon>Bacteria</taxon>
        <taxon>Bacillati</taxon>
        <taxon>Actinomycetota</taxon>
        <taxon>Actinomycetes</taxon>
        <taxon>Kitasatosporales</taxon>
        <taxon>Streptomycetaceae</taxon>
        <taxon>Streptomyces</taxon>
    </lineage>
</organism>
<evidence type="ECO:0000313" key="3">
    <source>
        <dbReference type="EMBL" id="GAA0913226.1"/>
    </source>
</evidence>
<dbReference type="InterPro" id="IPR022765">
    <property type="entry name" value="Dna2/Cas4_DUF83"/>
</dbReference>
<comment type="caution">
    <text evidence="3">The sequence shown here is derived from an EMBL/GenBank/DDBJ whole genome shotgun (WGS) entry which is preliminary data.</text>
</comment>
<dbReference type="PANTHER" id="PTHR37168">
    <property type="entry name" value="CRISPR-ASSOCIATED EXONUCLEASE CAS4"/>
    <property type="match status" value="1"/>
</dbReference>
<dbReference type="Pfam" id="PF01930">
    <property type="entry name" value="Cas_Cas4"/>
    <property type="match status" value="1"/>
</dbReference>
<keyword evidence="4" id="KW-1185">Reference proteome</keyword>
<dbReference type="RefSeq" id="WP_344049630.1">
    <property type="nucleotide sequence ID" value="NZ_BAAAHG010000017.1"/>
</dbReference>
<feature type="region of interest" description="Disordered" evidence="1">
    <location>
        <begin position="1"/>
        <end position="32"/>
    </location>
</feature>
<reference evidence="3 4" key="1">
    <citation type="journal article" date="2019" name="Int. J. Syst. Evol. Microbiol.">
        <title>The Global Catalogue of Microorganisms (GCM) 10K type strain sequencing project: providing services to taxonomists for standard genome sequencing and annotation.</title>
        <authorList>
            <consortium name="The Broad Institute Genomics Platform"/>
            <consortium name="The Broad Institute Genome Sequencing Center for Infectious Disease"/>
            <person name="Wu L."/>
            <person name="Ma J."/>
        </authorList>
    </citation>
    <scope>NUCLEOTIDE SEQUENCE [LARGE SCALE GENOMIC DNA]</scope>
    <source>
        <strain evidence="3 4">JCM 10673</strain>
    </source>
</reference>
<evidence type="ECO:0000256" key="1">
    <source>
        <dbReference type="SAM" id="MobiDB-lite"/>
    </source>
</evidence>
<dbReference type="PANTHER" id="PTHR37168:SF1">
    <property type="entry name" value="CRISPR-ASSOCIATED EXONUCLEASE CAS4"/>
    <property type="match status" value="1"/>
</dbReference>
<sequence>MTHAHPTEPAAPSTSSEDTPLGHSDDKPEETAPIGGVHIKYLHHCPRQLWLYTRGYRPEHRSDLVAFGETVDETTFTRRRDVDLGEARIDWVTAGAVVHETKSSRTPSPAHAAQVRHYCLLLERRGIGVRGGTVHYPLIRRTTDVPWNADARSESLASENRARDVIAAAEPPERLTRSACRGCSYRDYCWGD</sequence>
<evidence type="ECO:0000313" key="4">
    <source>
        <dbReference type="Proteomes" id="UP001501005"/>
    </source>
</evidence>
<dbReference type="Proteomes" id="UP001501005">
    <property type="component" value="Unassembled WGS sequence"/>
</dbReference>
<proteinExistence type="predicted"/>
<accession>A0ABN1NNP6</accession>
<dbReference type="InterPro" id="IPR011604">
    <property type="entry name" value="PDDEXK-like_dom_sf"/>
</dbReference>
<feature type="domain" description="DUF83" evidence="2">
    <location>
        <begin position="36"/>
        <end position="190"/>
    </location>
</feature>
<dbReference type="EMBL" id="BAAAHG010000017">
    <property type="protein sequence ID" value="GAA0913226.1"/>
    <property type="molecule type" value="Genomic_DNA"/>
</dbReference>
<gene>
    <name evidence="3" type="ORF">GCM10009549_26210</name>
</gene>
<evidence type="ECO:0000259" key="2">
    <source>
        <dbReference type="Pfam" id="PF01930"/>
    </source>
</evidence>
<name>A0ABN1NNP6_9ACTN</name>